<accession>A0ACC6KYY6</accession>
<evidence type="ECO:0000313" key="2">
    <source>
        <dbReference type="Proteomes" id="UP001246858"/>
    </source>
</evidence>
<reference evidence="1" key="1">
    <citation type="submission" date="2023-07" db="EMBL/GenBank/DDBJ databases">
        <title>Sorghum-associated microbial communities from plants grown in Nebraska, USA.</title>
        <authorList>
            <person name="Schachtman D."/>
        </authorList>
    </citation>
    <scope>NUCLEOTIDE SEQUENCE</scope>
    <source>
        <strain evidence="1">2697</strain>
    </source>
</reference>
<sequence length="413" mass="46129">MKNIRIIVLSLISVVLFSCKEDARDPLYAGENPPPPISSARVEAIPGGVKVTYDLPNDPGLLYVKAEYDLKGVKMEAKSSYYKNFIVVEGFGDTQERDITLYAVSRSEKLSTPVTIKITPLPAPIYDVFNSLNVNASFGGFTIGFENPAALGGGINSNITMGVVKWDAGLKEWVRFDSFYSGLAKGLFSVRRQPPVETKFGVFLKDRWGNYTDTLEKVMTPWPEVELDPKKFKDARKNPVPQRAPFPELTGIVKDAEHEGSNTWDRMFDGDLTNFFHTKQRFDMPIWMPVDLGVTAKLSRYVLWQRTGGGGSGWPFTHGNPHEWEMWGTTNIADPNSWIKLDHQVMIKPSGSPVGVNTNDDKAIAEAGMEYNFDPNLPPVRYVAFKLIDNWASIGGATGFMHISELKFFGEIK</sequence>
<organism evidence="1 2">
    <name type="scientific">Pedobacter africanus</name>
    <dbReference type="NCBI Taxonomy" id="151894"/>
    <lineage>
        <taxon>Bacteria</taxon>
        <taxon>Pseudomonadati</taxon>
        <taxon>Bacteroidota</taxon>
        <taxon>Sphingobacteriia</taxon>
        <taxon>Sphingobacteriales</taxon>
        <taxon>Sphingobacteriaceae</taxon>
        <taxon>Pedobacter</taxon>
    </lineage>
</organism>
<gene>
    <name evidence="1" type="ORF">J2X78_002965</name>
</gene>
<evidence type="ECO:0000313" key="1">
    <source>
        <dbReference type="EMBL" id="MDR6784400.1"/>
    </source>
</evidence>
<protein>
    <submittedName>
        <fullName evidence="1">Uncharacterized protein</fullName>
    </submittedName>
</protein>
<dbReference type="Proteomes" id="UP001246858">
    <property type="component" value="Unassembled WGS sequence"/>
</dbReference>
<comment type="caution">
    <text evidence="1">The sequence shown here is derived from an EMBL/GenBank/DDBJ whole genome shotgun (WGS) entry which is preliminary data.</text>
</comment>
<keyword evidence="2" id="KW-1185">Reference proteome</keyword>
<dbReference type="EMBL" id="JAVDTF010000002">
    <property type="protein sequence ID" value="MDR6784400.1"/>
    <property type="molecule type" value="Genomic_DNA"/>
</dbReference>
<name>A0ACC6KYY6_9SPHI</name>
<proteinExistence type="predicted"/>